<evidence type="ECO:0000256" key="5">
    <source>
        <dbReference type="ARBA" id="ARBA00023125"/>
    </source>
</evidence>
<keyword evidence="12" id="KW-1185">Reference proteome</keyword>
<feature type="region of interest" description="Disordered" evidence="9">
    <location>
        <begin position="20"/>
        <end position="124"/>
    </location>
</feature>
<evidence type="ECO:0000256" key="6">
    <source>
        <dbReference type="ARBA" id="ARBA00023163"/>
    </source>
</evidence>
<comment type="subcellular location">
    <subcellularLocation>
        <location evidence="8">Nucleus</location>
    </subcellularLocation>
</comment>
<dbReference type="Proteomes" id="UP000594263">
    <property type="component" value="Unplaced"/>
</dbReference>
<dbReference type="PROSITE" id="PS50884">
    <property type="entry name" value="ZF_DOF_2"/>
    <property type="match status" value="1"/>
</dbReference>
<dbReference type="AlphaFoldDB" id="A0A7N0V168"/>
<dbReference type="InterPro" id="IPR045174">
    <property type="entry name" value="Dof"/>
</dbReference>
<organism evidence="11 12">
    <name type="scientific">Kalanchoe fedtschenkoi</name>
    <name type="common">Lavender scallops</name>
    <name type="synonym">South American air plant</name>
    <dbReference type="NCBI Taxonomy" id="63787"/>
    <lineage>
        <taxon>Eukaryota</taxon>
        <taxon>Viridiplantae</taxon>
        <taxon>Streptophyta</taxon>
        <taxon>Embryophyta</taxon>
        <taxon>Tracheophyta</taxon>
        <taxon>Spermatophyta</taxon>
        <taxon>Magnoliopsida</taxon>
        <taxon>eudicotyledons</taxon>
        <taxon>Gunneridae</taxon>
        <taxon>Pentapetalae</taxon>
        <taxon>Saxifragales</taxon>
        <taxon>Crassulaceae</taxon>
        <taxon>Kalanchoe</taxon>
    </lineage>
</organism>
<name>A0A7N0V168_KALFE</name>
<feature type="compositionally biased region" description="Basic and acidic residues" evidence="9">
    <location>
        <begin position="53"/>
        <end position="64"/>
    </location>
</feature>
<dbReference type="InterPro" id="IPR003851">
    <property type="entry name" value="Znf_Dof"/>
</dbReference>
<accession>A0A7N0V168</accession>
<evidence type="ECO:0000256" key="8">
    <source>
        <dbReference type="PROSITE-ProRule" id="PRU00071"/>
    </source>
</evidence>
<keyword evidence="4" id="KW-0805">Transcription regulation</keyword>
<dbReference type="OMA" id="PCKGREN"/>
<feature type="compositionally biased region" description="Low complexity" evidence="9">
    <location>
        <begin position="20"/>
        <end position="39"/>
    </location>
</feature>
<feature type="region of interest" description="Disordered" evidence="9">
    <location>
        <begin position="350"/>
        <end position="382"/>
    </location>
</feature>
<keyword evidence="7 8" id="KW-0539">Nucleus</keyword>
<feature type="domain" description="Dof-type" evidence="10">
    <location>
        <begin position="127"/>
        <end position="181"/>
    </location>
</feature>
<reference evidence="11" key="1">
    <citation type="submission" date="2021-01" db="UniProtKB">
        <authorList>
            <consortium name="EnsemblPlants"/>
        </authorList>
    </citation>
    <scope>IDENTIFICATION</scope>
</reference>
<proteinExistence type="predicted"/>
<evidence type="ECO:0000313" key="12">
    <source>
        <dbReference type="Proteomes" id="UP000594263"/>
    </source>
</evidence>
<dbReference type="Pfam" id="PF02701">
    <property type="entry name" value="Zn_ribbon_Dof"/>
    <property type="match status" value="1"/>
</dbReference>
<protein>
    <recommendedName>
        <fullName evidence="10">Dof-type domain-containing protein</fullName>
    </recommendedName>
</protein>
<keyword evidence="6" id="KW-0804">Transcription</keyword>
<evidence type="ECO:0000313" key="11">
    <source>
        <dbReference type="EnsemblPlants" id="Kaladp0095s0562.1.v1.1"/>
    </source>
</evidence>
<dbReference type="GO" id="GO:0008270">
    <property type="term" value="F:zinc ion binding"/>
    <property type="evidence" value="ECO:0007669"/>
    <property type="project" value="UniProtKB-KW"/>
</dbReference>
<evidence type="ECO:0000256" key="1">
    <source>
        <dbReference type="ARBA" id="ARBA00022723"/>
    </source>
</evidence>
<evidence type="ECO:0000256" key="7">
    <source>
        <dbReference type="ARBA" id="ARBA00023242"/>
    </source>
</evidence>
<dbReference type="GO" id="GO:0003700">
    <property type="term" value="F:DNA-binding transcription factor activity"/>
    <property type="evidence" value="ECO:0007669"/>
    <property type="project" value="InterPro"/>
</dbReference>
<evidence type="ECO:0000259" key="10">
    <source>
        <dbReference type="PROSITE" id="PS50884"/>
    </source>
</evidence>
<dbReference type="EnsemblPlants" id="Kaladp0095s0562.1.v1.1">
    <property type="protein sequence ID" value="Kaladp0095s0562.1.v1.1"/>
    <property type="gene ID" value="Kaladp0095s0562.v1.1"/>
</dbReference>
<evidence type="ECO:0000256" key="9">
    <source>
        <dbReference type="SAM" id="MobiDB-lite"/>
    </source>
</evidence>
<keyword evidence="2 8" id="KW-0863">Zinc-finger</keyword>
<keyword evidence="5 8" id="KW-0238">DNA-binding</keyword>
<dbReference type="GO" id="GO:0003677">
    <property type="term" value="F:DNA binding"/>
    <property type="evidence" value="ECO:0007669"/>
    <property type="project" value="UniProtKB-UniRule"/>
</dbReference>
<keyword evidence="3" id="KW-0862">Zinc</keyword>
<feature type="compositionally biased region" description="Basic and acidic residues" evidence="9">
    <location>
        <begin position="112"/>
        <end position="124"/>
    </location>
</feature>
<evidence type="ECO:0000256" key="4">
    <source>
        <dbReference type="ARBA" id="ARBA00023015"/>
    </source>
</evidence>
<dbReference type="PROSITE" id="PS01361">
    <property type="entry name" value="ZF_DOF_1"/>
    <property type="match status" value="1"/>
</dbReference>
<evidence type="ECO:0000256" key="3">
    <source>
        <dbReference type="ARBA" id="ARBA00022833"/>
    </source>
</evidence>
<feature type="compositionally biased region" description="Polar residues" evidence="9">
    <location>
        <begin position="352"/>
        <end position="361"/>
    </location>
</feature>
<keyword evidence="1" id="KW-0479">Metal-binding</keyword>
<dbReference type="GO" id="GO:0005634">
    <property type="term" value="C:nucleus"/>
    <property type="evidence" value="ECO:0007669"/>
    <property type="project" value="UniProtKB-SubCell"/>
</dbReference>
<sequence>MTQLKDPTIKLFGKTIPFYSASAGGADESGGASAAASCSETDRASSGGFEIGQSDKEKVLETRAVKGLKQQSEDESVTGSVSLETDENQIKPSVNEETGNGKAGSSNMTEEANSKEKTPLKKPDKVLPCPRCDSMDTKFCYYNNYNVLQPRHFCKGCQRYWTAGGAMRNVPVGAGRRKSKNSVLHNRYLAISEAIHGSGAVSPVGMVPGLPGLKCGSVLTVGSDATVSASICSVQDVKEMPFLDHGRNLTHKVTEQVDTKSHKVGEITSSGSCVTASNETEGKEPGHTSFAPSFNGCLAQIPCIPAWPYPWNVAIPPPAFPHPGFALPLVPPTYWPYAAIPHTWHGPWVTPQPLSQTNTDAGGNPKPKPPLLGKHSRDGEVLPKNSSAKQTYVLTPKTLRIDHPEEAAKSSIWETLGIKNETVSKGGLFMDLKSKDADNIKFVPENYSHLSSNPAAWSRSMKFHEVS</sequence>
<dbReference type="PANTHER" id="PTHR31089:SF1">
    <property type="entry name" value="CYCLIC DOF FACTOR 3"/>
    <property type="match status" value="1"/>
</dbReference>
<evidence type="ECO:0000256" key="2">
    <source>
        <dbReference type="ARBA" id="ARBA00022771"/>
    </source>
</evidence>
<feature type="compositionally biased region" description="Polar residues" evidence="9">
    <location>
        <begin position="90"/>
        <end position="111"/>
    </location>
</feature>
<dbReference type="PANTHER" id="PTHR31089">
    <property type="entry name" value="CYCLIC DOF FACTOR 2"/>
    <property type="match status" value="1"/>
</dbReference>
<dbReference type="Gramene" id="Kaladp0095s0562.1.v1.1">
    <property type="protein sequence ID" value="Kaladp0095s0562.1.v1.1"/>
    <property type="gene ID" value="Kaladp0095s0562.v1.1"/>
</dbReference>